<evidence type="ECO:0000313" key="2">
    <source>
        <dbReference type="Proteomes" id="UP001267290"/>
    </source>
</evidence>
<name>A0ABU1P1W6_9BACL</name>
<evidence type="ECO:0000313" key="1">
    <source>
        <dbReference type="EMBL" id="MDR6553072.1"/>
    </source>
</evidence>
<accession>A0ABU1P1W6</accession>
<gene>
    <name evidence="1" type="ORF">J2736_004279</name>
</gene>
<sequence>MPCSVAGSASQALAMLPSALAIASGLLVMTVG</sequence>
<keyword evidence="2" id="KW-1185">Reference proteome</keyword>
<reference evidence="1 2" key="1">
    <citation type="submission" date="2023-07" db="EMBL/GenBank/DDBJ databases">
        <title>Sorghum-associated microbial communities from plants grown in Nebraska, USA.</title>
        <authorList>
            <person name="Schachtman D."/>
        </authorList>
    </citation>
    <scope>NUCLEOTIDE SEQUENCE [LARGE SCALE GENOMIC DNA]</scope>
    <source>
        <strain evidence="1 2">CC258</strain>
    </source>
</reference>
<dbReference type="Proteomes" id="UP001267290">
    <property type="component" value="Unassembled WGS sequence"/>
</dbReference>
<comment type="caution">
    <text evidence="1">The sequence shown here is derived from an EMBL/GenBank/DDBJ whole genome shotgun (WGS) entry which is preliminary data.</text>
</comment>
<proteinExistence type="predicted"/>
<organism evidence="1 2">
    <name type="scientific">Paenibacillus qinlingensis</name>
    <dbReference type="NCBI Taxonomy" id="1837343"/>
    <lineage>
        <taxon>Bacteria</taxon>
        <taxon>Bacillati</taxon>
        <taxon>Bacillota</taxon>
        <taxon>Bacilli</taxon>
        <taxon>Bacillales</taxon>
        <taxon>Paenibacillaceae</taxon>
        <taxon>Paenibacillus</taxon>
    </lineage>
</organism>
<protein>
    <submittedName>
        <fullName evidence="1">Uncharacterized protein</fullName>
    </submittedName>
</protein>
<dbReference type="EMBL" id="JAVDSB010000008">
    <property type="protein sequence ID" value="MDR6553072.1"/>
    <property type="molecule type" value="Genomic_DNA"/>
</dbReference>